<evidence type="ECO:0000313" key="1">
    <source>
        <dbReference type="EMBL" id="TMS10616.1"/>
    </source>
</evidence>
<accession>A0ACD3QTQ0</accession>
<comment type="caution">
    <text evidence="1">The sequence shown here is derived from an EMBL/GenBank/DDBJ whole genome shotgun (WGS) entry which is preliminary data.</text>
</comment>
<organism evidence="1 2">
    <name type="scientific">Larimichthys crocea</name>
    <name type="common">Large yellow croaker</name>
    <name type="synonym">Pseudosciaena crocea</name>
    <dbReference type="NCBI Taxonomy" id="215358"/>
    <lineage>
        <taxon>Eukaryota</taxon>
        <taxon>Metazoa</taxon>
        <taxon>Chordata</taxon>
        <taxon>Craniata</taxon>
        <taxon>Vertebrata</taxon>
        <taxon>Euteleostomi</taxon>
        <taxon>Actinopterygii</taxon>
        <taxon>Neopterygii</taxon>
        <taxon>Teleostei</taxon>
        <taxon>Neoteleostei</taxon>
        <taxon>Acanthomorphata</taxon>
        <taxon>Eupercaria</taxon>
        <taxon>Sciaenidae</taxon>
        <taxon>Larimichthys</taxon>
    </lineage>
</organism>
<keyword evidence="2" id="KW-1185">Reference proteome</keyword>
<sequence>MSTKELVFSLILLMQACGQFLAEEPTAAPTPEPPGILQRLADRARGVKETVQNIGGTVMDFAGTYYEDHIQPVADSYAEWASGIKTSVVEKIQTTIDNYSKQTIPADQQPQS</sequence>
<protein>
    <submittedName>
        <fullName evidence="1">Uncharacterized protein</fullName>
    </submittedName>
</protein>
<gene>
    <name evidence="1" type="ORF">E3U43_019609</name>
</gene>
<proteinExistence type="predicted"/>
<evidence type="ECO:0000313" key="2">
    <source>
        <dbReference type="Proteomes" id="UP000793456"/>
    </source>
</evidence>
<reference evidence="1" key="1">
    <citation type="submission" date="2018-11" db="EMBL/GenBank/DDBJ databases">
        <title>The sequence and de novo assembly of Larimichthys crocea genome using PacBio and Hi-C technologies.</title>
        <authorList>
            <person name="Xu P."/>
            <person name="Chen B."/>
            <person name="Zhou Z."/>
            <person name="Ke Q."/>
            <person name="Wu Y."/>
            <person name="Bai H."/>
            <person name="Pu F."/>
        </authorList>
    </citation>
    <scope>NUCLEOTIDE SEQUENCE</scope>
    <source>
        <tissue evidence="1">Muscle</tissue>
    </source>
</reference>
<name>A0ACD3QTQ0_LARCR</name>
<dbReference type="Proteomes" id="UP000793456">
    <property type="component" value="Chromosome XIV"/>
</dbReference>
<dbReference type="EMBL" id="CM011687">
    <property type="protein sequence ID" value="TMS10616.1"/>
    <property type="molecule type" value="Genomic_DNA"/>
</dbReference>